<keyword evidence="3" id="KW-0732">Signal</keyword>
<accession>A0A4D7JFV5</accession>
<dbReference type="EMBL" id="CP028923">
    <property type="protein sequence ID" value="QCK14511.1"/>
    <property type="molecule type" value="Genomic_DNA"/>
</dbReference>
<dbReference type="OrthoDB" id="9792139at2"/>
<evidence type="ECO:0000256" key="3">
    <source>
        <dbReference type="ARBA" id="ARBA00022729"/>
    </source>
</evidence>
<evidence type="ECO:0000256" key="4">
    <source>
        <dbReference type="ARBA" id="ARBA00023136"/>
    </source>
</evidence>
<evidence type="ECO:0000259" key="6">
    <source>
        <dbReference type="Pfam" id="PF07980"/>
    </source>
</evidence>
<comment type="subcellular location">
    <subcellularLocation>
        <location evidence="1">Cell outer membrane</location>
    </subcellularLocation>
</comment>
<keyword evidence="9" id="KW-1185">Reference proteome</keyword>
<evidence type="ECO:0000256" key="5">
    <source>
        <dbReference type="ARBA" id="ARBA00023237"/>
    </source>
</evidence>
<evidence type="ECO:0000313" key="8">
    <source>
        <dbReference type="EMBL" id="QCK14511.1"/>
    </source>
</evidence>
<evidence type="ECO:0000256" key="2">
    <source>
        <dbReference type="ARBA" id="ARBA00006275"/>
    </source>
</evidence>
<feature type="domain" description="SusD-like N-terminal" evidence="7">
    <location>
        <begin position="26"/>
        <end position="227"/>
    </location>
</feature>
<dbReference type="AlphaFoldDB" id="A0A4D7JFV5"/>
<sequence>MKTINKLSTLIMVALVGFTFQSCEDFLEQEIPGRAPVEEFYSTEEDVLQATTAAYDLLQYHFSNGWASPYLVKTLPSDESNAGGSSLGDQPGYQTLDNYTFDSNNGAILGYWKMAYYGIYRANLVINNTEPDTDLKERLIAEAKCLRAYYYFELVTMFGDVPLVLNEVPPAEYSSTPRVAASEVYAQIVDDLQSAIQSLPPKSAYGAGEKFRWSSGGAKALLGKTYLYLEEWTNAASILDEVINSGEYALEPYYGQIFTKEHEFGMESIFEVQFISEEAYNWGNFPWGEGRFQESNIHIQLMGPRGDFYQAAPGDSLMGGWGFNVPEPSMYQAFMDAGDVERRINNLMSEEELRAMGGDWTNPDAYGYEGYIRRKYGTYSGETNLEGGAVGELNYATNFRIIRYADVLLMAAEAHIRDGNEGTGVDYINDVRDRAGLAPIDLSGQALVDALILERQLELAFEGHRFRDLVRWGIADEVLASEGFQAGKHELLPIPIAEVRVAGLTQNPGY</sequence>
<comment type="similarity">
    <text evidence="2">Belongs to the SusD family.</text>
</comment>
<dbReference type="SUPFAM" id="SSF48452">
    <property type="entry name" value="TPR-like"/>
    <property type="match status" value="1"/>
</dbReference>
<dbReference type="Gene3D" id="1.25.40.390">
    <property type="match status" value="1"/>
</dbReference>
<name>A0A4D7JFV5_9BACT</name>
<keyword evidence="5" id="KW-0998">Cell outer membrane</keyword>
<dbReference type="InterPro" id="IPR012944">
    <property type="entry name" value="SusD_RagB_dom"/>
</dbReference>
<dbReference type="Pfam" id="PF14322">
    <property type="entry name" value="SusD-like_3"/>
    <property type="match status" value="1"/>
</dbReference>
<evidence type="ECO:0000259" key="7">
    <source>
        <dbReference type="Pfam" id="PF14322"/>
    </source>
</evidence>
<dbReference type="RefSeq" id="WP_137090098.1">
    <property type="nucleotide sequence ID" value="NZ_CP028923.1"/>
</dbReference>
<evidence type="ECO:0000256" key="1">
    <source>
        <dbReference type="ARBA" id="ARBA00004442"/>
    </source>
</evidence>
<dbReference type="GO" id="GO:0009279">
    <property type="term" value="C:cell outer membrane"/>
    <property type="evidence" value="ECO:0007669"/>
    <property type="project" value="UniProtKB-SubCell"/>
</dbReference>
<gene>
    <name evidence="8" type="ORF">DCC35_07030</name>
</gene>
<dbReference type="Proteomes" id="UP000298616">
    <property type="component" value="Chromosome"/>
</dbReference>
<protein>
    <submittedName>
        <fullName evidence="8">RagB/SusD family nutrient uptake outer membrane protein</fullName>
    </submittedName>
</protein>
<keyword evidence="4" id="KW-0472">Membrane</keyword>
<proteinExistence type="inferred from homology"/>
<feature type="domain" description="RagB/SusD" evidence="6">
    <location>
        <begin position="356"/>
        <end position="510"/>
    </location>
</feature>
<dbReference type="InterPro" id="IPR033985">
    <property type="entry name" value="SusD-like_N"/>
</dbReference>
<evidence type="ECO:0000313" key="9">
    <source>
        <dbReference type="Proteomes" id="UP000298616"/>
    </source>
</evidence>
<dbReference type="CDD" id="cd08977">
    <property type="entry name" value="SusD"/>
    <property type="match status" value="1"/>
</dbReference>
<reference evidence="8 9" key="1">
    <citation type="submission" date="2018-04" db="EMBL/GenBank/DDBJ databases">
        <title>Complete genome uncultured novel isolate.</title>
        <authorList>
            <person name="Merlino G."/>
        </authorList>
    </citation>
    <scope>NUCLEOTIDE SEQUENCE [LARGE SCALE GENOMIC DNA]</scope>
    <source>
        <strain evidence="9">R1DC9</strain>
    </source>
</reference>
<organism evidence="8 9">
    <name type="scientific">Mangrovivirga cuniculi</name>
    <dbReference type="NCBI Taxonomy" id="2715131"/>
    <lineage>
        <taxon>Bacteria</taxon>
        <taxon>Pseudomonadati</taxon>
        <taxon>Bacteroidota</taxon>
        <taxon>Cytophagia</taxon>
        <taxon>Cytophagales</taxon>
        <taxon>Mangrovivirgaceae</taxon>
        <taxon>Mangrovivirga</taxon>
    </lineage>
</organism>
<dbReference type="InterPro" id="IPR011990">
    <property type="entry name" value="TPR-like_helical_dom_sf"/>
</dbReference>
<dbReference type="KEGG" id="fpf:DCC35_07030"/>
<dbReference type="Pfam" id="PF07980">
    <property type="entry name" value="SusD_RagB"/>
    <property type="match status" value="1"/>
</dbReference>
<dbReference type="PROSITE" id="PS51257">
    <property type="entry name" value="PROKAR_LIPOPROTEIN"/>
    <property type="match status" value="1"/>
</dbReference>